<evidence type="ECO:0000313" key="3">
    <source>
        <dbReference type="EMBL" id="GFH22368.1"/>
    </source>
</evidence>
<comment type="caution">
    <text evidence="3">The sequence shown here is derived from an EMBL/GenBank/DDBJ whole genome shotgun (WGS) entry which is preliminary data.</text>
</comment>
<dbReference type="GO" id="GO:0006515">
    <property type="term" value="P:protein quality control for misfolded or incompletely synthesized proteins"/>
    <property type="evidence" value="ECO:0007669"/>
    <property type="project" value="TreeGrafter"/>
</dbReference>
<organism evidence="3 4">
    <name type="scientific">Haematococcus lacustris</name>
    <name type="common">Green alga</name>
    <name type="synonym">Haematococcus pluvialis</name>
    <dbReference type="NCBI Taxonomy" id="44745"/>
    <lineage>
        <taxon>Eukaryota</taxon>
        <taxon>Viridiplantae</taxon>
        <taxon>Chlorophyta</taxon>
        <taxon>core chlorophytes</taxon>
        <taxon>Chlorophyceae</taxon>
        <taxon>CS clade</taxon>
        <taxon>Chlamydomonadales</taxon>
        <taxon>Haematococcaceae</taxon>
        <taxon>Haematococcus</taxon>
    </lineage>
</organism>
<keyword evidence="3" id="KW-0378">Hydrolase</keyword>
<gene>
    <name evidence="3" type="ORF">HaLaN_19824</name>
</gene>
<dbReference type="InterPro" id="IPR029045">
    <property type="entry name" value="ClpP/crotonase-like_dom_sf"/>
</dbReference>
<dbReference type="PRINTS" id="PR00127">
    <property type="entry name" value="CLPPROTEASEP"/>
</dbReference>
<reference evidence="3 4" key="1">
    <citation type="submission" date="2020-02" db="EMBL/GenBank/DDBJ databases">
        <title>Draft genome sequence of Haematococcus lacustris strain NIES-144.</title>
        <authorList>
            <person name="Morimoto D."/>
            <person name="Nakagawa S."/>
            <person name="Yoshida T."/>
            <person name="Sawayama S."/>
        </authorList>
    </citation>
    <scope>NUCLEOTIDE SEQUENCE [LARGE SCALE GENOMIC DNA]</scope>
    <source>
        <strain evidence="3 4">NIES-144</strain>
    </source>
</reference>
<dbReference type="GO" id="GO:0051117">
    <property type="term" value="F:ATPase binding"/>
    <property type="evidence" value="ECO:0007669"/>
    <property type="project" value="TreeGrafter"/>
</dbReference>
<dbReference type="PANTHER" id="PTHR10381:SF11">
    <property type="entry name" value="ATP-DEPENDENT CLP PROTEASE PROTEOLYTIC SUBUNIT, MITOCHONDRIAL"/>
    <property type="match status" value="1"/>
</dbReference>
<keyword evidence="3" id="KW-0645">Protease</keyword>
<dbReference type="InterPro" id="IPR001907">
    <property type="entry name" value="ClpP"/>
</dbReference>
<accession>A0A699ZVP6</accession>
<dbReference type="AlphaFoldDB" id="A0A699ZVP6"/>
<comment type="similarity">
    <text evidence="1 2">Belongs to the peptidase S14 family.</text>
</comment>
<sequence length="62" mass="6730">ERIVIVNGQIDDNTSNLIVAQLLFLESQHPDKPIQMYINSPGGVVTAGLAIYDTMQSWAVSG</sequence>
<proteinExistence type="inferred from homology"/>
<evidence type="ECO:0000256" key="2">
    <source>
        <dbReference type="RuleBase" id="RU003567"/>
    </source>
</evidence>
<evidence type="ECO:0000256" key="1">
    <source>
        <dbReference type="ARBA" id="ARBA00007039"/>
    </source>
</evidence>
<dbReference type="EMBL" id="BLLF01002026">
    <property type="protein sequence ID" value="GFH22368.1"/>
    <property type="molecule type" value="Genomic_DNA"/>
</dbReference>
<dbReference type="Proteomes" id="UP000485058">
    <property type="component" value="Unassembled WGS sequence"/>
</dbReference>
<name>A0A699ZVP6_HAELA</name>
<keyword evidence="4" id="KW-1185">Reference proteome</keyword>
<dbReference type="GO" id="GO:0009536">
    <property type="term" value="C:plastid"/>
    <property type="evidence" value="ECO:0007669"/>
    <property type="project" value="UniProtKB-ARBA"/>
</dbReference>
<dbReference type="Gene3D" id="3.90.226.10">
    <property type="entry name" value="2-enoyl-CoA Hydratase, Chain A, domain 1"/>
    <property type="match status" value="1"/>
</dbReference>
<dbReference type="GO" id="GO:0004252">
    <property type="term" value="F:serine-type endopeptidase activity"/>
    <property type="evidence" value="ECO:0007669"/>
    <property type="project" value="InterPro"/>
</dbReference>
<dbReference type="GO" id="GO:0009368">
    <property type="term" value="C:endopeptidase Clp complex"/>
    <property type="evidence" value="ECO:0007669"/>
    <property type="project" value="TreeGrafter"/>
</dbReference>
<dbReference type="PANTHER" id="PTHR10381">
    <property type="entry name" value="ATP-DEPENDENT CLP PROTEASE PROTEOLYTIC SUBUNIT"/>
    <property type="match status" value="1"/>
</dbReference>
<dbReference type="CDD" id="cd07017">
    <property type="entry name" value="S14_ClpP_2"/>
    <property type="match status" value="1"/>
</dbReference>
<dbReference type="InterPro" id="IPR023562">
    <property type="entry name" value="ClpP/TepA"/>
</dbReference>
<dbReference type="Pfam" id="PF00574">
    <property type="entry name" value="CLP_protease"/>
    <property type="match status" value="1"/>
</dbReference>
<dbReference type="SUPFAM" id="SSF52096">
    <property type="entry name" value="ClpP/crotonase"/>
    <property type="match status" value="1"/>
</dbReference>
<dbReference type="GO" id="GO:0004176">
    <property type="term" value="F:ATP-dependent peptidase activity"/>
    <property type="evidence" value="ECO:0007669"/>
    <property type="project" value="InterPro"/>
</dbReference>
<protein>
    <recommendedName>
        <fullName evidence="2">ATP-dependent Clp protease proteolytic subunit</fullName>
    </recommendedName>
</protein>
<feature type="non-terminal residue" evidence="3">
    <location>
        <position position="1"/>
    </location>
</feature>
<evidence type="ECO:0000313" key="4">
    <source>
        <dbReference type="Proteomes" id="UP000485058"/>
    </source>
</evidence>